<dbReference type="GO" id="GO:0008643">
    <property type="term" value="P:carbohydrate transport"/>
    <property type="evidence" value="ECO:0007669"/>
    <property type="project" value="InterPro"/>
</dbReference>
<gene>
    <name evidence="15" type="ordered locus">Hlac_2486</name>
</gene>
<dbReference type="SMART" id="SM00382">
    <property type="entry name" value="AAA"/>
    <property type="match status" value="1"/>
</dbReference>
<keyword evidence="16" id="KW-1185">Reference proteome</keyword>
<dbReference type="InterPro" id="IPR047641">
    <property type="entry name" value="ABC_transpr_MalK/UgpC-like"/>
</dbReference>
<dbReference type="CDD" id="cd03301">
    <property type="entry name" value="ABC_MalK_N"/>
    <property type="match status" value="1"/>
</dbReference>
<organism evidence="15 16">
    <name type="scientific">Halorubrum lacusprofundi (strain ATCC 49239 / DSM 5036 / JCM 8891 / ACAM 34)</name>
    <dbReference type="NCBI Taxonomy" id="416348"/>
    <lineage>
        <taxon>Archaea</taxon>
        <taxon>Methanobacteriati</taxon>
        <taxon>Methanobacteriota</taxon>
        <taxon>Stenosarchaea group</taxon>
        <taxon>Halobacteria</taxon>
        <taxon>Halobacteriales</taxon>
        <taxon>Haloferacaceae</taxon>
        <taxon>Halorubrum</taxon>
    </lineage>
</organism>
<dbReference type="InterPro" id="IPR015855">
    <property type="entry name" value="ABC_transpr_MalK-like"/>
</dbReference>
<keyword evidence="2" id="KW-0813">Transport</keyword>
<keyword evidence="6" id="KW-1278">Translocase</keyword>
<evidence type="ECO:0000256" key="7">
    <source>
        <dbReference type="ARBA" id="ARBA00023136"/>
    </source>
</evidence>
<dbReference type="AlphaFoldDB" id="B9LT87"/>
<dbReference type="EC" id="7.5.2.13" evidence="13"/>
<dbReference type="Pfam" id="PF00005">
    <property type="entry name" value="ABC_tran"/>
    <property type="match status" value="1"/>
</dbReference>
<dbReference type="RefSeq" id="WP_015911171.1">
    <property type="nucleotide sequence ID" value="NC_012029.1"/>
</dbReference>
<comment type="subcellular location">
    <subcellularLocation>
        <location evidence="1">Cell membrane</location>
        <topology evidence="1">Peripheral membrane protein</topology>
    </subcellularLocation>
</comment>
<dbReference type="InterPro" id="IPR040582">
    <property type="entry name" value="OB_MalK-like"/>
</dbReference>
<dbReference type="SUPFAM" id="SSF52540">
    <property type="entry name" value="P-loop containing nucleoside triphosphate hydrolases"/>
    <property type="match status" value="1"/>
</dbReference>
<dbReference type="InterPro" id="IPR003439">
    <property type="entry name" value="ABC_transporter-like_ATP-bd"/>
</dbReference>
<dbReference type="KEGG" id="hla:Hlac_2486"/>
<evidence type="ECO:0000256" key="10">
    <source>
        <dbReference type="ARBA" id="ARBA00053454"/>
    </source>
</evidence>
<comment type="subunit">
    <text evidence="12">The complex is composed of two ATP-binding proteins (XacJ and XacK), two transmembrane proteins (XacH and XacI) and a solute-binding protein (XacG).</text>
</comment>
<dbReference type="FunFam" id="3.40.50.300:FF:000042">
    <property type="entry name" value="Maltose/maltodextrin ABC transporter, ATP-binding protein"/>
    <property type="match status" value="1"/>
</dbReference>
<dbReference type="SUPFAM" id="SSF50331">
    <property type="entry name" value="MOP-like"/>
    <property type="match status" value="1"/>
</dbReference>
<dbReference type="GeneID" id="7401538"/>
<evidence type="ECO:0000313" key="16">
    <source>
        <dbReference type="Proteomes" id="UP000000740"/>
    </source>
</evidence>
<dbReference type="InterPro" id="IPR003593">
    <property type="entry name" value="AAA+_ATPase"/>
</dbReference>
<evidence type="ECO:0000259" key="14">
    <source>
        <dbReference type="PROSITE" id="PS50893"/>
    </source>
</evidence>
<name>B9LT87_HALLT</name>
<dbReference type="Gene3D" id="2.40.50.140">
    <property type="entry name" value="Nucleic acid-binding proteins"/>
    <property type="match status" value="1"/>
</dbReference>
<dbReference type="PANTHER" id="PTHR43875">
    <property type="entry name" value="MALTODEXTRIN IMPORT ATP-BINDING PROTEIN MSMX"/>
    <property type="match status" value="1"/>
</dbReference>
<dbReference type="eggNOG" id="arCOG00175">
    <property type="taxonomic scope" value="Archaea"/>
</dbReference>
<keyword evidence="3" id="KW-1003">Cell membrane</keyword>
<feature type="domain" description="ABC transporter" evidence="14">
    <location>
        <begin position="4"/>
        <end position="234"/>
    </location>
</feature>
<dbReference type="InterPro" id="IPR027417">
    <property type="entry name" value="P-loop_NTPase"/>
</dbReference>
<dbReference type="GO" id="GO:0016887">
    <property type="term" value="F:ATP hydrolysis activity"/>
    <property type="evidence" value="ECO:0007669"/>
    <property type="project" value="InterPro"/>
</dbReference>
<comment type="catalytic activity">
    <reaction evidence="8">
        <text>D-xylose(out) + ATP + H2O = D-xylose(in) + ADP + phosphate + H(+)</text>
        <dbReference type="Rhea" id="RHEA:29899"/>
        <dbReference type="ChEBI" id="CHEBI:15377"/>
        <dbReference type="ChEBI" id="CHEBI:15378"/>
        <dbReference type="ChEBI" id="CHEBI:30616"/>
        <dbReference type="ChEBI" id="CHEBI:43474"/>
        <dbReference type="ChEBI" id="CHEBI:53455"/>
        <dbReference type="ChEBI" id="CHEBI:456216"/>
        <dbReference type="EC" id="7.5.2.13"/>
    </reaction>
    <physiologicalReaction direction="left-to-right" evidence="8">
        <dbReference type="Rhea" id="RHEA:29900"/>
    </physiologicalReaction>
</comment>
<reference evidence="15 16" key="1">
    <citation type="journal article" date="2016" name="Stand. Genomic Sci.">
        <title>Complete genome sequence of the Antarctic Halorubrum lacusprofundi type strain ACAM 34.</title>
        <authorList>
            <person name="Anderson I.J."/>
            <person name="DasSarma P."/>
            <person name="Lucas S."/>
            <person name="Copeland A."/>
            <person name="Lapidus A."/>
            <person name="Del Rio T.G."/>
            <person name="Tice H."/>
            <person name="Dalin E."/>
            <person name="Bruce D.C."/>
            <person name="Goodwin L."/>
            <person name="Pitluck S."/>
            <person name="Sims D."/>
            <person name="Brettin T.S."/>
            <person name="Detter J.C."/>
            <person name="Han C.S."/>
            <person name="Larimer F."/>
            <person name="Hauser L."/>
            <person name="Land M."/>
            <person name="Ivanova N."/>
            <person name="Richardson P."/>
            <person name="Cavicchioli R."/>
            <person name="DasSarma S."/>
            <person name="Woese C.R."/>
            <person name="Kyrpides N.C."/>
        </authorList>
    </citation>
    <scope>NUCLEOTIDE SEQUENCE [LARGE SCALE GENOMIC DNA]</scope>
    <source>
        <strain evidence="16">ATCC 49239 / DSM 5036 / JCM 8891 / ACAM 34</strain>
    </source>
</reference>
<dbReference type="GO" id="GO:0055052">
    <property type="term" value="C:ATP-binding cassette (ABC) transporter complex, substrate-binding subunit-containing"/>
    <property type="evidence" value="ECO:0007669"/>
    <property type="project" value="TreeGrafter"/>
</dbReference>
<accession>B9LT87</accession>
<sequence>MASVNLEGITKRYEDVTAVDDMTLDIEDGEFVTFVGPSGCGKSTTMETIAGLTLPTEGTIEIGGRDVTNLPPKDRGISMVFQNIALFPHMDVYDNISFGLRLRKYDQEEVDRRVEEAADIVQLEGMMDRMPKEMSGGQRQRVAIARAIVRNPGAFLMDEPLANLDAELRVHMRTQLQRLHRELDTTIIYVTHDQAQAMTMSDRIAVINSGVLQQVAPPLECYNEPKNLFVAGFIGSPAMNFIAGEVVDDGFVSTYANVDFDPATQGVTAGQEITVGIRPEDIYLAENAEKAASPTKAFDAVVDVIEPVGKEVNAYLLFDRDVEASAEGRGEGQLLINLAPDTEIDEGDDIQIVMDRENIHLFDQSSGEAITHSLE</sequence>
<evidence type="ECO:0000256" key="5">
    <source>
        <dbReference type="ARBA" id="ARBA00022840"/>
    </source>
</evidence>
<proteinExistence type="inferred from homology"/>
<dbReference type="PROSITE" id="PS00211">
    <property type="entry name" value="ABC_TRANSPORTER_1"/>
    <property type="match status" value="1"/>
</dbReference>
<evidence type="ECO:0000256" key="8">
    <source>
        <dbReference type="ARBA" id="ARBA00050355"/>
    </source>
</evidence>
<evidence type="ECO:0000256" key="12">
    <source>
        <dbReference type="ARBA" id="ARBA00065962"/>
    </source>
</evidence>
<evidence type="ECO:0000256" key="3">
    <source>
        <dbReference type="ARBA" id="ARBA00022475"/>
    </source>
</evidence>
<comment type="similarity">
    <text evidence="11">Belongs to the ABC transporter superfamily. Carbohydrate uptake transporter-1 (CUT1) (TC 3.A.1.1) family.</text>
</comment>
<dbReference type="Gene3D" id="2.40.50.100">
    <property type="match status" value="1"/>
</dbReference>
<dbReference type="GO" id="GO:0140359">
    <property type="term" value="F:ABC-type transporter activity"/>
    <property type="evidence" value="ECO:0007669"/>
    <property type="project" value="InterPro"/>
</dbReference>
<dbReference type="Proteomes" id="UP000000740">
    <property type="component" value="Chromosome 1"/>
</dbReference>
<evidence type="ECO:0000256" key="2">
    <source>
        <dbReference type="ARBA" id="ARBA00022448"/>
    </source>
</evidence>
<comment type="function">
    <text evidence="10">Part of the ABC transporter complex XacGHIJK involved in the uptake of xylose and arabinose. Responsible for energy coupling to the transport system.</text>
</comment>
<evidence type="ECO:0000256" key="4">
    <source>
        <dbReference type="ARBA" id="ARBA00022741"/>
    </source>
</evidence>
<dbReference type="Pfam" id="PF17912">
    <property type="entry name" value="OB_MalK"/>
    <property type="match status" value="1"/>
</dbReference>
<keyword evidence="7" id="KW-0472">Membrane</keyword>
<dbReference type="PANTHER" id="PTHR43875:SF15">
    <property type="entry name" value="TREHALOSE IMPORT ATP-BINDING PROTEIN SUGC"/>
    <property type="match status" value="1"/>
</dbReference>
<evidence type="ECO:0000256" key="11">
    <source>
        <dbReference type="ARBA" id="ARBA00061029"/>
    </source>
</evidence>
<dbReference type="InterPro" id="IPR012340">
    <property type="entry name" value="NA-bd_OB-fold"/>
</dbReference>
<evidence type="ECO:0000256" key="9">
    <source>
        <dbReference type="ARBA" id="ARBA00051890"/>
    </source>
</evidence>
<dbReference type="HOGENOM" id="CLU_000604_1_1_2"/>
<dbReference type="InterPro" id="IPR017871">
    <property type="entry name" value="ABC_transporter-like_CS"/>
</dbReference>
<protein>
    <recommendedName>
        <fullName evidence="13">ABC-type D-xylose/L-arabinose transporter</fullName>
        <ecNumber evidence="13">7.5.2.13</ecNumber>
    </recommendedName>
</protein>
<comment type="catalytic activity">
    <reaction evidence="9">
        <text>L-arabinose(out) + ATP + H2O = L-arabinose(in) + ADP + phosphate + H(+)</text>
        <dbReference type="Rhea" id="RHEA:30007"/>
        <dbReference type="ChEBI" id="CHEBI:15377"/>
        <dbReference type="ChEBI" id="CHEBI:15378"/>
        <dbReference type="ChEBI" id="CHEBI:17535"/>
        <dbReference type="ChEBI" id="CHEBI:30616"/>
        <dbReference type="ChEBI" id="CHEBI:43474"/>
        <dbReference type="ChEBI" id="CHEBI:456216"/>
        <dbReference type="EC" id="7.5.2.13"/>
    </reaction>
    <physiologicalReaction direction="left-to-right" evidence="9">
        <dbReference type="Rhea" id="RHEA:30008"/>
    </physiologicalReaction>
</comment>
<evidence type="ECO:0000256" key="1">
    <source>
        <dbReference type="ARBA" id="ARBA00004202"/>
    </source>
</evidence>
<dbReference type="PROSITE" id="PS50893">
    <property type="entry name" value="ABC_TRANSPORTER_2"/>
    <property type="match status" value="1"/>
</dbReference>
<evidence type="ECO:0000313" key="15">
    <source>
        <dbReference type="EMBL" id="ACM58059.1"/>
    </source>
</evidence>
<dbReference type="EMBL" id="CP001365">
    <property type="protein sequence ID" value="ACM58059.1"/>
    <property type="molecule type" value="Genomic_DNA"/>
</dbReference>
<keyword evidence="4" id="KW-0547">Nucleotide-binding</keyword>
<dbReference type="InterPro" id="IPR008995">
    <property type="entry name" value="Mo/tungstate-bd_C_term_dom"/>
</dbReference>
<dbReference type="Gene3D" id="3.40.50.300">
    <property type="entry name" value="P-loop containing nucleotide triphosphate hydrolases"/>
    <property type="match status" value="1"/>
</dbReference>
<evidence type="ECO:0000256" key="6">
    <source>
        <dbReference type="ARBA" id="ARBA00022967"/>
    </source>
</evidence>
<evidence type="ECO:0000256" key="13">
    <source>
        <dbReference type="ARBA" id="ARBA00066315"/>
    </source>
</evidence>
<keyword evidence="5" id="KW-0067">ATP-binding</keyword>
<dbReference type="GO" id="GO:0005524">
    <property type="term" value="F:ATP binding"/>
    <property type="evidence" value="ECO:0007669"/>
    <property type="project" value="UniProtKB-KW"/>
</dbReference>